<dbReference type="Pfam" id="PF16300">
    <property type="entry name" value="WD40_4"/>
    <property type="match status" value="1"/>
</dbReference>
<dbReference type="InterPro" id="IPR036322">
    <property type="entry name" value="WD40_repeat_dom_sf"/>
</dbReference>
<dbReference type="InterPro" id="IPR001680">
    <property type="entry name" value="WD40_rpt"/>
</dbReference>
<dbReference type="InterPro" id="IPR015048">
    <property type="entry name" value="DUF1899"/>
</dbReference>
<organism evidence="8 9">
    <name type="scientific">Acanthaster planci</name>
    <name type="common">Crown-of-thorns starfish</name>
    <dbReference type="NCBI Taxonomy" id="133434"/>
    <lineage>
        <taxon>Eukaryota</taxon>
        <taxon>Metazoa</taxon>
        <taxon>Echinodermata</taxon>
        <taxon>Eleutherozoa</taxon>
        <taxon>Asterozoa</taxon>
        <taxon>Asteroidea</taxon>
        <taxon>Valvatacea</taxon>
        <taxon>Valvatida</taxon>
        <taxon>Acanthasteridae</taxon>
        <taxon>Acanthaster</taxon>
    </lineage>
</organism>
<feature type="compositionally biased region" description="Low complexity" evidence="6">
    <location>
        <begin position="426"/>
        <end position="449"/>
    </location>
</feature>
<dbReference type="InterPro" id="IPR015505">
    <property type="entry name" value="Coronin"/>
</dbReference>
<dbReference type="SUPFAM" id="SSF50978">
    <property type="entry name" value="WD40 repeat-like"/>
    <property type="match status" value="1"/>
</dbReference>
<feature type="domain" description="DUF1899" evidence="7">
    <location>
        <begin position="4"/>
        <end position="69"/>
    </location>
</feature>
<dbReference type="PANTHER" id="PTHR10856:SF0">
    <property type="entry name" value="CORONIN"/>
    <property type="match status" value="1"/>
</dbReference>
<reference evidence="9" key="1">
    <citation type="submission" date="2025-08" db="UniProtKB">
        <authorList>
            <consortium name="RefSeq"/>
        </authorList>
    </citation>
    <scope>IDENTIFICATION</scope>
</reference>
<evidence type="ECO:0000256" key="5">
    <source>
        <dbReference type="SAM" id="Coils"/>
    </source>
</evidence>
<dbReference type="SMART" id="SM01166">
    <property type="entry name" value="DUF1899"/>
    <property type="match status" value="1"/>
</dbReference>
<dbReference type="InterPro" id="IPR015943">
    <property type="entry name" value="WD40/YVTN_repeat-like_dom_sf"/>
</dbReference>
<dbReference type="Pfam" id="PF00400">
    <property type="entry name" value="WD40"/>
    <property type="match status" value="3"/>
</dbReference>
<dbReference type="PANTHER" id="PTHR10856">
    <property type="entry name" value="CORONIN"/>
    <property type="match status" value="1"/>
</dbReference>
<evidence type="ECO:0000313" key="8">
    <source>
        <dbReference type="Proteomes" id="UP000694845"/>
    </source>
</evidence>
<name>A0A8B7ZZ71_ACAPL</name>
<comment type="similarity">
    <text evidence="4">Belongs to the WD repeat coronin family.</text>
</comment>
<feature type="region of interest" description="Disordered" evidence="6">
    <location>
        <begin position="367"/>
        <end position="392"/>
    </location>
</feature>
<evidence type="ECO:0000259" key="7">
    <source>
        <dbReference type="SMART" id="SM01166"/>
    </source>
</evidence>
<dbReference type="GeneID" id="110989075"/>
<dbReference type="RefSeq" id="XP_022108881.1">
    <property type="nucleotide sequence ID" value="XM_022253189.1"/>
</dbReference>
<keyword evidence="1 3" id="KW-0853">WD repeat</keyword>
<accession>A0A8B7ZZ71</accession>
<dbReference type="Proteomes" id="UP000694845">
    <property type="component" value="Unplaced"/>
</dbReference>
<evidence type="ECO:0000256" key="1">
    <source>
        <dbReference type="ARBA" id="ARBA00022574"/>
    </source>
</evidence>
<dbReference type="Gene3D" id="2.130.10.10">
    <property type="entry name" value="YVTN repeat-like/Quinoprotein amine dehydrogenase"/>
    <property type="match status" value="1"/>
</dbReference>
<feature type="coiled-coil region" evidence="5">
    <location>
        <begin position="451"/>
        <end position="485"/>
    </location>
</feature>
<proteinExistence type="inferred from homology"/>
<dbReference type="GO" id="GO:0007015">
    <property type="term" value="P:actin filament organization"/>
    <property type="evidence" value="ECO:0007669"/>
    <property type="project" value="TreeGrafter"/>
</dbReference>
<keyword evidence="5" id="KW-0175">Coiled coil</keyword>
<gene>
    <name evidence="9" type="primary">LOC110989075</name>
</gene>
<keyword evidence="2 4" id="KW-0677">Repeat</keyword>
<keyword evidence="8" id="KW-1185">Reference proteome</keyword>
<evidence type="ECO:0000313" key="9">
    <source>
        <dbReference type="RefSeq" id="XP_022108881.1"/>
    </source>
</evidence>
<dbReference type="Pfam" id="PF08953">
    <property type="entry name" value="DUF1899"/>
    <property type="match status" value="1"/>
</dbReference>
<dbReference type="SMART" id="SM01167">
    <property type="entry name" value="DUF1900"/>
    <property type="match status" value="1"/>
</dbReference>
<dbReference type="PROSITE" id="PS50082">
    <property type="entry name" value="WD_REPEATS_2"/>
    <property type="match status" value="2"/>
</dbReference>
<dbReference type="PROSITE" id="PS00678">
    <property type="entry name" value="WD_REPEATS_1"/>
    <property type="match status" value="1"/>
</dbReference>
<dbReference type="AlphaFoldDB" id="A0A8B7ZZ71"/>
<sequence>MAGRFVRSSKYRHVFGTASKPDQQFTSIRGINDGATDGHICAVNPKFVAVATKPSGGGAFLVLKHDEAGRIDNEHPQVRGHKGKVLDLAWDPFDDNVIASGDEHSIVCVWEIPDSGLTESITEPRVTLDCHQKKIVKILWHPTARNILLTSAWDCKVIIWNLETVEGFLEIETPDVPYSVDWDYNGSRIVVACKDKKIRVYDSHEGTKLSEWNGHEGTKPQMVAFTKQGVLTTGFSKMSTREYALWNEKTGEQLAQEDLDSSNGVNQIIYDRDTGMFYFAAKGDSVIRYYEMTGEDPFLFYLSTYQAKPQTAVGIMPKRGCNVNACEVMRFYRIEKADKGNTSQFVIIPTAMTVPRKSETFQEDIFPDTPGDEPSMTAEEFQSGKNKDPILMSLKSGYKPKEKSVRAGGIMKKVDGGSQLGSKMQSKGLSGDKSGSGAGQSTATGAASTELSALKDEVNSLKATVESQQAKIEALEGKLEELAGKVNQTE</sequence>
<dbReference type="SMART" id="SM00320">
    <property type="entry name" value="WD40"/>
    <property type="match status" value="3"/>
</dbReference>
<evidence type="ECO:0000256" key="2">
    <source>
        <dbReference type="ARBA" id="ARBA00022737"/>
    </source>
</evidence>
<dbReference type="OrthoDB" id="1850764at2759"/>
<evidence type="ECO:0000256" key="4">
    <source>
        <dbReference type="RuleBase" id="RU280818"/>
    </source>
</evidence>
<feature type="repeat" description="WD" evidence="3">
    <location>
        <begin position="78"/>
        <end position="120"/>
    </location>
</feature>
<evidence type="ECO:0000256" key="3">
    <source>
        <dbReference type="PROSITE-ProRule" id="PRU00221"/>
    </source>
</evidence>
<dbReference type="GO" id="GO:0051015">
    <property type="term" value="F:actin filament binding"/>
    <property type="evidence" value="ECO:0007669"/>
    <property type="project" value="TreeGrafter"/>
</dbReference>
<dbReference type="InterPro" id="IPR019775">
    <property type="entry name" value="WD40_repeat_CS"/>
</dbReference>
<evidence type="ECO:0000256" key="6">
    <source>
        <dbReference type="SAM" id="MobiDB-lite"/>
    </source>
</evidence>
<dbReference type="KEGG" id="aplc:110989075"/>
<dbReference type="OMA" id="IWSINFN"/>
<feature type="repeat" description="WD" evidence="3">
    <location>
        <begin position="128"/>
        <end position="164"/>
    </location>
</feature>
<protein>
    <recommendedName>
        <fullName evidence="4">Coronin</fullName>
    </recommendedName>
</protein>
<feature type="region of interest" description="Disordered" evidence="6">
    <location>
        <begin position="408"/>
        <end position="450"/>
    </location>
</feature>